<dbReference type="Gene3D" id="2.40.70.10">
    <property type="entry name" value="Acid Proteases"/>
    <property type="match status" value="1"/>
</dbReference>
<dbReference type="CDD" id="cd05479">
    <property type="entry name" value="RP_DDI"/>
    <property type="match status" value="1"/>
</dbReference>
<reference evidence="4" key="2">
    <citation type="submission" date="2023-11" db="UniProtKB">
        <authorList>
            <consortium name="WormBaseParasite"/>
        </authorList>
    </citation>
    <scope>IDENTIFICATION</scope>
</reference>
<feature type="compositionally biased region" description="Polar residues" evidence="1">
    <location>
        <begin position="334"/>
        <end position="352"/>
    </location>
</feature>
<evidence type="ECO:0000313" key="4">
    <source>
        <dbReference type="WBParaSite" id="TREG1_64300.1"/>
    </source>
</evidence>
<dbReference type="InterPro" id="IPR019103">
    <property type="entry name" value="Peptidase_aspartic_DDI1-type"/>
</dbReference>
<dbReference type="PANTHER" id="PTHR15397:SF3">
    <property type="entry name" value="DNA DAMAGE INDUCIBLE 1 HOMOLOG 2"/>
    <property type="match status" value="1"/>
</dbReference>
<dbReference type="Proteomes" id="UP000050795">
    <property type="component" value="Unassembled WGS sequence"/>
</dbReference>
<reference evidence="3" key="1">
    <citation type="submission" date="2022-06" db="EMBL/GenBank/DDBJ databases">
        <authorList>
            <person name="Berger JAMES D."/>
            <person name="Berger JAMES D."/>
        </authorList>
    </citation>
    <scope>NUCLEOTIDE SEQUENCE [LARGE SCALE GENOMIC DNA]</scope>
</reference>
<protein>
    <recommendedName>
        <fullName evidence="2">UBA domain-containing protein</fullName>
    </recommendedName>
</protein>
<sequence length="403" mass="44722">MRITICLSEDSFFPLEISNRTLISELKMMIGIESGMSGVDFELSKEGKVLNVQCNLDVETAGIRDEDLLFALPVPQKKSGSSKSSTPQAPLLDFKSIKIPNSSGSNVVENIRRSLTKVPANQLAMLRERNPELAAAINDPVAFRRVFDLQQNAARRRAEELESLMSADALDPAVQERIAELIRQKNIDMQMESALEYYPETFGQVSMLFINCKIKDQVIKAFVDSGAQSTIMSENCARRCNLDSLIDKRWAGLAYGVGTQTIIGRVHNGLIEIAGVFIPTSFIVLKDQSLDLLIGLDMLKRHQCCIDLKRNVLVIDGRTEAPFLPESEIPSSFANPSILNSEDASNRPSTSDEGLDESQKSKIQILIDRGISRPQAIDALRRHQWDLDAALAAHLQNMFGGFR</sequence>
<evidence type="ECO:0000259" key="2">
    <source>
        <dbReference type="PROSITE" id="PS50030"/>
    </source>
</evidence>
<dbReference type="PANTHER" id="PTHR15397">
    <property type="entry name" value="SODIUM-GLUCOSE COTRANSPORTER REGULATORY PROTEIN -RELATED"/>
    <property type="match status" value="1"/>
</dbReference>
<evidence type="ECO:0000256" key="1">
    <source>
        <dbReference type="SAM" id="MobiDB-lite"/>
    </source>
</evidence>
<evidence type="ECO:0000313" key="3">
    <source>
        <dbReference type="Proteomes" id="UP000050795"/>
    </source>
</evidence>
<dbReference type="GO" id="GO:0006508">
    <property type="term" value="P:proteolysis"/>
    <property type="evidence" value="ECO:0007669"/>
    <property type="project" value="InterPro"/>
</dbReference>
<dbReference type="SUPFAM" id="SSF50630">
    <property type="entry name" value="Acid proteases"/>
    <property type="match status" value="1"/>
</dbReference>
<dbReference type="PROSITE" id="PS50030">
    <property type="entry name" value="UBA"/>
    <property type="match status" value="1"/>
</dbReference>
<feature type="domain" description="UBA" evidence="2">
    <location>
        <begin position="354"/>
        <end position="397"/>
    </location>
</feature>
<accession>A0AA85K580</accession>
<dbReference type="Pfam" id="PF09668">
    <property type="entry name" value="Asp_protease"/>
    <property type="match status" value="1"/>
</dbReference>
<dbReference type="GO" id="GO:0004190">
    <property type="term" value="F:aspartic-type endopeptidase activity"/>
    <property type="evidence" value="ECO:0007669"/>
    <property type="project" value="InterPro"/>
</dbReference>
<feature type="region of interest" description="Disordered" evidence="1">
    <location>
        <begin position="334"/>
        <end position="359"/>
    </location>
</feature>
<organism evidence="3 4">
    <name type="scientific">Trichobilharzia regenti</name>
    <name type="common">Nasal bird schistosome</name>
    <dbReference type="NCBI Taxonomy" id="157069"/>
    <lineage>
        <taxon>Eukaryota</taxon>
        <taxon>Metazoa</taxon>
        <taxon>Spiralia</taxon>
        <taxon>Lophotrochozoa</taxon>
        <taxon>Platyhelminthes</taxon>
        <taxon>Trematoda</taxon>
        <taxon>Digenea</taxon>
        <taxon>Strigeidida</taxon>
        <taxon>Schistosomatoidea</taxon>
        <taxon>Schistosomatidae</taxon>
        <taxon>Trichobilharzia</taxon>
    </lineage>
</organism>
<proteinExistence type="predicted"/>
<dbReference type="Pfam" id="PF14555">
    <property type="entry name" value="UBA_4"/>
    <property type="match status" value="1"/>
</dbReference>
<name>A0AA85K580_TRIRE</name>
<dbReference type="WBParaSite" id="TREG1_64300.1">
    <property type="protein sequence ID" value="TREG1_64300.1"/>
    <property type="gene ID" value="TREG1_64300"/>
</dbReference>
<dbReference type="InterPro" id="IPR021109">
    <property type="entry name" value="Peptidase_aspartic_dom_sf"/>
</dbReference>
<keyword evidence="3" id="KW-1185">Reference proteome</keyword>
<dbReference type="InterPro" id="IPR015940">
    <property type="entry name" value="UBA"/>
</dbReference>
<dbReference type="AlphaFoldDB" id="A0AA85K580"/>